<gene>
    <name evidence="3" type="ORF">B7H23_02885</name>
</gene>
<dbReference type="InterPro" id="IPR009642">
    <property type="entry name" value="DUF1236"/>
</dbReference>
<feature type="chain" id="PRO_5012149997" description="SH3b domain-containing protein" evidence="1">
    <location>
        <begin position="24"/>
        <end position="222"/>
    </location>
</feature>
<dbReference type="Proteomes" id="UP000215405">
    <property type="component" value="Unassembled WGS sequence"/>
</dbReference>
<keyword evidence="4" id="KW-1185">Reference proteome</keyword>
<evidence type="ECO:0000259" key="2">
    <source>
        <dbReference type="PROSITE" id="PS51781"/>
    </source>
</evidence>
<dbReference type="OrthoDB" id="102964at2"/>
<name>A0A231V2W2_9HYPH</name>
<organism evidence="3 4">
    <name type="scientific">Notoacmeibacter marinus</name>
    <dbReference type="NCBI Taxonomy" id="1876515"/>
    <lineage>
        <taxon>Bacteria</taxon>
        <taxon>Pseudomonadati</taxon>
        <taxon>Pseudomonadota</taxon>
        <taxon>Alphaproteobacteria</taxon>
        <taxon>Hyphomicrobiales</taxon>
        <taxon>Notoacmeibacteraceae</taxon>
        <taxon>Notoacmeibacter</taxon>
    </lineage>
</organism>
<dbReference type="InterPro" id="IPR003646">
    <property type="entry name" value="SH3-like_bac-type"/>
</dbReference>
<evidence type="ECO:0000313" key="3">
    <source>
        <dbReference type="EMBL" id="OXT01906.1"/>
    </source>
</evidence>
<accession>A0A231V2W2</accession>
<evidence type="ECO:0000313" key="4">
    <source>
        <dbReference type="Proteomes" id="UP000215405"/>
    </source>
</evidence>
<dbReference type="Gene3D" id="2.30.30.40">
    <property type="entry name" value="SH3 Domains"/>
    <property type="match status" value="1"/>
</dbReference>
<dbReference type="Pfam" id="PF06823">
    <property type="entry name" value="DUF1236"/>
    <property type="match status" value="1"/>
</dbReference>
<protein>
    <recommendedName>
        <fullName evidence="2">SH3b domain-containing protein</fullName>
    </recommendedName>
</protein>
<dbReference type="PROSITE" id="PS51781">
    <property type="entry name" value="SH3B"/>
    <property type="match status" value="1"/>
</dbReference>
<feature type="domain" description="SH3b" evidence="2">
    <location>
        <begin position="24"/>
        <end position="87"/>
    </location>
</feature>
<dbReference type="Pfam" id="PF08239">
    <property type="entry name" value="SH3_3"/>
    <property type="match status" value="1"/>
</dbReference>
<dbReference type="AlphaFoldDB" id="A0A231V2W2"/>
<evidence type="ECO:0000256" key="1">
    <source>
        <dbReference type="SAM" id="SignalP"/>
    </source>
</evidence>
<reference evidence="4" key="1">
    <citation type="journal article" date="2017" name="Int. J. Syst. Evol. Microbiol.">
        <title>Notoacmeibacter marinus gen. nov., sp. nov., isolated from the gut of a limpet and proposal of Notoacmeibacteraceae fam. nov. in the order Rhizobiales of the class Alphaproteobacteria.</title>
        <authorList>
            <person name="Huang Z."/>
            <person name="Guo F."/>
            <person name="Lai Q."/>
        </authorList>
    </citation>
    <scope>NUCLEOTIDE SEQUENCE [LARGE SCALE GENOMIC DNA]</scope>
    <source>
        <strain evidence="4">XMTR2A4</strain>
    </source>
</reference>
<keyword evidence="1" id="KW-0732">Signal</keyword>
<sequence>MTNLKAILLGTAGAIALTGAAMAQTTASATTELNVRSGPGPNFEVIGAIPADGQVTVNGCTETGNWCQVTMDGTTGWSYAQYLTSDYEGQRVVVVEQREALNVPVTTYDGAEATGVVTGAAGGAVAGALIGGPVGAAIGGVAGAAIGGGTGDALSPDDRVVTYVRDNQVDPVYLDGEVVVGAGVPDTVQLREIPDYEYQYAYVNGQPVLIEPSSRQIVYVVR</sequence>
<dbReference type="SMART" id="SM00287">
    <property type="entry name" value="SH3b"/>
    <property type="match status" value="1"/>
</dbReference>
<dbReference type="RefSeq" id="WP_094075875.1">
    <property type="nucleotide sequence ID" value="NZ_KZ851842.1"/>
</dbReference>
<feature type="signal peptide" evidence="1">
    <location>
        <begin position="1"/>
        <end position="23"/>
    </location>
</feature>
<comment type="caution">
    <text evidence="3">The sequence shown here is derived from an EMBL/GenBank/DDBJ whole genome shotgun (WGS) entry which is preliminary data.</text>
</comment>
<proteinExistence type="predicted"/>
<dbReference type="EMBL" id="NBYO01000001">
    <property type="protein sequence ID" value="OXT01906.1"/>
    <property type="molecule type" value="Genomic_DNA"/>
</dbReference>